<dbReference type="InterPro" id="IPR012951">
    <property type="entry name" value="BBE"/>
</dbReference>
<dbReference type="InterPro" id="IPR016169">
    <property type="entry name" value="FAD-bd_PCMH_sub2"/>
</dbReference>
<protein>
    <recommendedName>
        <fullName evidence="3">Berberine/berberine-like domain-containing protein</fullName>
    </recommendedName>
</protein>
<keyword evidence="5" id="KW-1185">Reference proteome</keyword>
<feature type="domain" description="Berberine/berberine-like" evidence="3">
    <location>
        <begin position="82"/>
        <end position="116"/>
    </location>
</feature>
<keyword evidence="2" id="KW-0274">FAD</keyword>
<dbReference type="HOGENOM" id="CLU_1886413_0_0_1"/>
<dbReference type="Pfam" id="PF08031">
    <property type="entry name" value="BBE"/>
    <property type="match status" value="1"/>
</dbReference>
<dbReference type="InterPro" id="IPR016164">
    <property type="entry name" value="FAD-linked_Oxase-like_C"/>
</dbReference>
<dbReference type="SUPFAM" id="SSF55103">
    <property type="entry name" value="FAD-linked oxidases, C-terminal domain"/>
    <property type="match status" value="1"/>
</dbReference>
<sequence length="135" mass="15075">MYHGPRPLHYVMPAGSIPKAKQTGANPPLYEAAWHVMFSVALKTEIPPNINTDLIAAIRDAVIPLNDMGIIGSYQAEGGAYEQNWKESFFGSKYDALLAIKRKYDPKNFFNSYKGVDWDEGRAAYQCYAKNAPLS</sequence>
<name>A0A0C9SLX7_PAXIN</name>
<dbReference type="GO" id="GO:0016491">
    <property type="term" value="F:oxidoreductase activity"/>
    <property type="evidence" value="ECO:0007669"/>
    <property type="project" value="InterPro"/>
</dbReference>
<reference evidence="5" key="2">
    <citation type="submission" date="2015-01" db="EMBL/GenBank/DDBJ databases">
        <title>Evolutionary Origins and Diversification of the Mycorrhizal Mutualists.</title>
        <authorList>
            <consortium name="DOE Joint Genome Institute"/>
            <consortium name="Mycorrhizal Genomics Consortium"/>
            <person name="Kohler A."/>
            <person name="Kuo A."/>
            <person name="Nagy L.G."/>
            <person name="Floudas D."/>
            <person name="Copeland A."/>
            <person name="Barry K.W."/>
            <person name="Cichocki N."/>
            <person name="Veneault-Fourrey C."/>
            <person name="LaButti K."/>
            <person name="Lindquist E.A."/>
            <person name="Lipzen A."/>
            <person name="Lundell T."/>
            <person name="Morin E."/>
            <person name="Murat C."/>
            <person name="Riley R."/>
            <person name="Ohm R."/>
            <person name="Sun H."/>
            <person name="Tunlid A."/>
            <person name="Henrissat B."/>
            <person name="Grigoriev I.V."/>
            <person name="Hibbett D.S."/>
            <person name="Martin F."/>
        </authorList>
    </citation>
    <scope>NUCLEOTIDE SEQUENCE [LARGE SCALE GENOMIC DNA]</scope>
    <source>
        <strain evidence="5">ATCC 200175</strain>
    </source>
</reference>
<evidence type="ECO:0000313" key="4">
    <source>
        <dbReference type="EMBL" id="KIJ05194.1"/>
    </source>
</evidence>
<evidence type="ECO:0000259" key="3">
    <source>
        <dbReference type="Pfam" id="PF08031"/>
    </source>
</evidence>
<proteinExistence type="predicted"/>
<keyword evidence="1" id="KW-0285">Flavoprotein</keyword>
<dbReference type="OrthoDB" id="9983560at2759"/>
<evidence type="ECO:0000256" key="1">
    <source>
        <dbReference type="ARBA" id="ARBA00022630"/>
    </source>
</evidence>
<dbReference type="AlphaFoldDB" id="A0A0C9SLX7"/>
<evidence type="ECO:0000256" key="2">
    <source>
        <dbReference type="ARBA" id="ARBA00022827"/>
    </source>
</evidence>
<evidence type="ECO:0000313" key="5">
    <source>
        <dbReference type="Proteomes" id="UP000053647"/>
    </source>
</evidence>
<dbReference type="Proteomes" id="UP000053647">
    <property type="component" value="Unassembled WGS sequence"/>
</dbReference>
<dbReference type="EMBL" id="KN821166">
    <property type="protein sequence ID" value="KIJ05194.1"/>
    <property type="molecule type" value="Genomic_DNA"/>
</dbReference>
<accession>A0A0C9SLX7</accession>
<dbReference type="Gene3D" id="3.30.465.10">
    <property type="match status" value="1"/>
</dbReference>
<reference evidence="4 5" key="1">
    <citation type="submission" date="2014-06" db="EMBL/GenBank/DDBJ databases">
        <authorList>
            <consortium name="DOE Joint Genome Institute"/>
            <person name="Kuo A."/>
            <person name="Kohler A."/>
            <person name="Nagy L.G."/>
            <person name="Floudas D."/>
            <person name="Copeland A."/>
            <person name="Barry K.W."/>
            <person name="Cichocki N."/>
            <person name="Veneault-Fourrey C."/>
            <person name="LaButti K."/>
            <person name="Lindquist E.A."/>
            <person name="Lipzen A."/>
            <person name="Lundell T."/>
            <person name="Morin E."/>
            <person name="Murat C."/>
            <person name="Sun H."/>
            <person name="Tunlid A."/>
            <person name="Henrissat B."/>
            <person name="Grigoriev I.V."/>
            <person name="Hibbett D.S."/>
            <person name="Martin F."/>
            <person name="Nordberg H.P."/>
            <person name="Cantor M.N."/>
            <person name="Hua S.X."/>
        </authorList>
    </citation>
    <scope>NUCLEOTIDE SEQUENCE [LARGE SCALE GENOMIC DNA]</scope>
    <source>
        <strain evidence="4 5">ATCC 200175</strain>
    </source>
</reference>
<gene>
    <name evidence="4" type="ORF">PAXINDRAFT_21524</name>
</gene>
<organism evidence="4 5">
    <name type="scientific">Paxillus involutus ATCC 200175</name>
    <dbReference type="NCBI Taxonomy" id="664439"/>
    <lineage>
        <taxon>Eukaryota</taxon>
        <taxon>Fungi</taxon>
        <taxon>Dikarya</taxon>
        <taxon>Basidiomycota</taxon>
        <taxon>Agaricomycotina</taxon>
        <taxon>Agaricomycetes</taxon>
        <taxon>Agaricomycetidae</taxon>
        <taxon>Boletales</taxon>
        <taxon>Paxilineae</taxon>
        <taxon>Paxillaceae</taxon>
        <taxon>Paxillus</taxon>
    </lineage>
</organism>
<dbReference type="GO" id="GO:0050660">
    <property type="term" value="F:flavin adenine dinucleotide binding"/>
    <property type="evidence" value="ECO:0007669"/>
    <property type="project" value="InterPro"/>
</dbReference>